<feature type="transmembrane region" description="Helical" evidence="6">
    <location>
        <begin position="99"/>
        <end position="117"/>
    </location>
</feature>
<gene>
    <name evidence="7" type="ORF">AJ79_02720</name>
</gene>
<dbReference type="Pfam" id="PF05648">
    <property type="entry name" value="PEX11"/>
    <property type="match status" value="1"/>
</dbReference>
<feature type="transmembrane region" description="Helical" evidence="6">
    <location>
        <begin position="132"/>
        <end position="152"/>
    </location>
</feature>
<evidence type="ECO:0008006" key="9">
    <source>
        <dbReference type="Google" id="ProtNLM"/>
    </source>
</evidence>
<protein>
    <recommendedName>
        <fullName evidence="9">Peroxin 11B</fullName>
    </recommendedName>
</protein>
<dbReference type="GO" id="GO:0016559">
    <property type="term" value="P:peroxisome fission"/>
    <property type="evidence" value="ECO:0007669"/>
    <property type="project" value="InterPro"/>
</dbReference>
<reference evidence="7 8" key="1">
    <citation type="submission" date="2017-10" db="EMBL/GenBank/DDBJ databases">
        <title>Comparative genomics in systemic dimorphic fungi from Ajellomycetaceae.</title>
        <authorList>
            <person name="Munoz J.F."/>
            <person name="Mcewen J.G."/>
            <person name="Clay O.K."/>
            <person name="Cuomo C.A."/>
        </authorList>
    </citation>
    <scope>NUCLEOTIDE SEQUENCE [LARGE SCALE GENOMIC DNA]</scope>
    <source>
        <strain evidence="7 8">UAMH5409</strain>
    </source>
</reference>
<keyword evidence="6" id="KW-1133">Transmembrane helix</keyword>
<keyword evidence="6" id="KW-0812">Transmembrane</keyword>
<dbReference type="PANTHER" id="PTHR12652:SF23">
    <property type="entry name" value="MICROBODY (PEROXISOME) PROLIFERATION PROTEIN PEROXIN 11B (EUROFUNG)"/>
    <property type="match status" value="1"/>
</dbReference>
<dbReference type="EMBL" id="PDNB01000029">
    <property type="protein sequence ID" value="PGH15038.1"/>
    <property type="molecule type" value="Genomic_DNA"/>
</dbReference>
<evidence type="ECO:0000256" key="2">
    <source>
        <dbReference type="ARBA" id="ARBA00023136"/>
    </source>
</evidence>
<keyword evidence="3" id="KW-0576">Peroxisome</keyword>
<evidence type="ECO:0000256" key="6">
    <source>
        <dbReference type="SAM" id="Phobius"/>
    </source>
</evidence>
<dbReference type="InterPro" id="IPR008733">
    <property type="entry name" value="PEX11"/>
</dbReference>
<evidence type="ECO:0000256" key="4">
    <source>
        <dbReference type="ARBA" id="ARBA00046271"/>
    </source>
</evidence>
<dbReference type="GO" id="GO:0005778">
    <property type="term" value="C:peroxisomal membrane"/>
    <property type="evidence" value="ECO:0007669"/>
    <property type="project" value="UniProtKB-SubCell"/>
</dbReference>
<dbReference type="PANTHER" id="PTHR12652">
    <property type="entry name" value="PEROXISOMAL BIOGENESIS FACTOR 11"/>
    <property type="match status" value="1"/>
</dbReference>
<evidence type="ECO:0000313" key="8">
    <source>
        <dbReference type="Proteomes" id="UP000223968"/>
    </source>
</evidence>
<evidence type="ECO:0000313" key="7">
    <source>
        <dbReference type="EMBL" id="PGH15038.1"/>
    </source>
</evidence>
<dbReference type="Proteomes" id="UP000223968">
    <property type="component" value="Unassembled WGS sequence"/>
</dbReference>
<keyword evidence="8" id="KW-1185">Reference proteome</keyword>
<evidence type="ECO:0000256" key="5">
    <source>
        <dbReference type="SAM" id="MobiDB-lite"/>
    </source>
</evidence>
<dbReference type="OrthoDB" id="3636394at2759"/>
<keyword evidence="2 6" id="KW-0472">Membrane</keyword>
<comment type="subcellular location">
    <subcellularLocation>
        <location evidence="4">Peroxisome membrane</location>
    </subcellularLocation>
</comment>
<name>A0A2B7Y2K2_9EURO</name>
<sequence>MPSLLKQFTNYTNSGLGLENFLRLVQSICQVVAASTASATEAEPWSIAWRNLALSRRYFRYFQFVNCFERAWSVFSGQDTSSTGGYVLRTLDVGRWSCLGGYLFLEAFTILHALNIYPTHWAKQTLLESFKLWFYSMIFAMVGIIWQLLVPASSPGSSTTKKPTEKEGAVVTKEVEKEKVISQGDDKADSTKTEKNRTITTTGDKDTTSNTTRLLTELVILCCDILIPGQTLGWIDVDFLTVSSAAVLSSLLMGKDKWVKVQNQGAL</sequence>
<organism evidence="7 8">
    <name type="scientific">Helicocarpus griseus UAMH5409</name>
    <dbReference type="NCBI Taxonomy" id="1447875"/>
    <lineage>
        <taxon>Eukaryota</taxon>
        <taxon>Fungi</taxon>
        <taxon>Dikarya</taxon>
        <taxon>Ascomycota</taxon>
        <taxon>Pezizomycotina</taxon>
        <taxon>Eurotiomycetes</taxon>
        <taxon>Eurotiomycetidae</taxon>
        <taxon>Onygenales</taxon>
        <taxon>Ajellomycetaceae</taxon>
        <taxon>Helicocarpus</taxon>
    </lineage>
</organism>
<accession>A0A2B7Y2K2</accession>
<proteinExistence type="predicted"/>
<dbReference type="AlphaFoldDB" id="A0A2B7Y2K2"/>
<evidence type="ECO:0000256" key="3">
    <source>
        <dbReference type="ARBA" id="ARBA00023140"/>
    </source>
</evidence>
<feature type="region of interest" description="Disordered" evidence="5">
    <location>
        <begin position="180"/>
        <end position="206"/>
    </location>
</feature>
<evidence type="ECO:0000256" key="1">
    <source>
        <dbReference type="ARBA" id="ARBA00022593"/>
    </source>
</evidence>
<comment type="caution">
    <text evidence="7">The sequence shown here is derived from an EMBL/GenBank/DDBJ whole genome shotgun (WGS) entry which is preliminary data.</text>
</comment>
<keyword evidence="1" id="KW-0962">Peroxisome biogenesis</keyword>